<dbReference type="Gene3D" id="3.30.160.20">
    <property type="match status" value="1"/>
</dbReference>
<dbReference type="GO" id="GO:0006397">
    <property type="term" value="P:mRNA processing"/>
    <property type="evidence" value="ECO:0007669"/>
    <property type="project" value="UniProtKB-UniRule"/>
</dbReference>
<dbReference type="GO" id="GO:0046872">
    <property type="term" value="F:metal ion binding"/>
    <property type="evidence" value="ECO:0007669"/>
    <property type="project" value="UniProtKB-KW"/>
</dbReference>
<dbReference type="CDD" id="cd00593">
    <property type="entry name" value="RIBOc"/>
    <property type="match status" value="1"/>
</dbReference>
<feature type="active site" evidence="9">
    <location>
        <position position="119"/>
    </location>
</feature>
<dbReference type="InterPro" id="IPR011907">
    <property type="entry name" value="RNase_III"/>
</dbReference>
<feature type="domain" description="RNase III" evidence="11">
    <location>
        <begin position="6"/>
        <end position="130"/>
    </location>
</feature>
<keyword evidence="9" id="KW-0479">Metal-binding</keyword>
<evidence type="ECO:0000313" key="12">
    <source>
        <dbReference type="EMBL" id="WOE73994.1"/>
    </source>
</evidence>
<dbReference type="SUPFAM" id="SSF54768">
    <property type="entry name" value="dsRNA-binding domain-like"/>
    <property type="match status" value="1"/>
</dbReference>
<dbReference type="SMART" id="SM00535">
    <property type="entry name" value="RIBOc"/>
    <property type="match status" value="1"/>
</dbReference>
<reference evidence="12 13" key="1">
    <citation type="submission" date="2023-10" db="EMBL/GenBank/DDBJ databases">
        <title>Complete genome sequence of a Sphingomonadaceae bacterium.</title>
        <authorList>
            <person name="Yan C."/>
        </authorList>
    </citation>
    <scope>NUCLEOTIDE SEQUENCE [LARGE SCALE GENOMIC DNA]</scope>
    <source>
        <strain evidence="12 13">SCSIO 66989</strain>
    </source>
</reference>
<dbReference type="NCBIfam" id="TIGR02191">
    <property type="entry name" value="RNaseIII"/>
    <property type="match status" value="1"/>
</dbReference>
<evidence type="ECO:0000256" key="7">
    <source>
        <dbReference type="ARBA" id="ARBA00022801"/>
    </source>
</evidence>
<comment type="subcellular location">
    <subcellularLocation>
        <location evidence="9">Cytoplasm</location>
    </subcellularLocation>
</comment>
<dbReference type="GO" id="GO:0008033">
    <property type="term" value="P:tRNA processing"/>
    <property type="evidence" value="ECO:0007669"/>
    <property type="project" value="UniProtKB-KW"/>
</dbReference>
<gene>
    <name evidence="9 12" type="primary">rnc</name>
    <name evidence="12" type="ORF">RB602_08965</name>
</gene>
<dbReference type="Pfam" id="PF14622">
    <property type="entry name" value="Ribonucleas_3_3"/>
    <property type="match status" value="1"/>
</dbReference>
<dbReference type="GO" id="GO:0010468">
    <property type="term" value="P:regulation of gene expression"/>
    <property type="evidence" value="ECO:0007669"/>
    <property type="project" value="TreeGrafter"/>
</dbReference>
<dbReference type="PROSITE" id="PS50142">
    <property type="entry name" value="RNASE_3_2"/>
    <property type="match status" value="1"/>
</dbReference>
<dbReference type="EC" id="3.1.26.3" evidence="9"/>
<keyword evidence="9" id="KW-0699">rRNA-binding</keyword>
<dbReference type="Proteomes" id="UP001302429">
    <property type="component" value="Chromosome"/>
</dbReference>
<dbReference type="InterPro" id="IPR036389">
    <property type="entry name" value="RNase_III_sf"/>
</dbReference>
<dbReference type="GO" id="GO:0005737">
    <property type="term" value="C:cytoplasm"/>
    <property type="evidence" value="ECO:0007669"/>
    <property type="project" value="UniProtKB-SubCell"/>
</dbReference>
<dbReference type="SMART" id="SM00358">
    <property type="entry name" value="DSRM"/>
    <property type="match status" value="1"/>
</dbReference>
<dbReference type="GO" id="GO:0004525">
    <property type="term" value="F:ribonuclease III activity"/>
    <property type="evidence" value="ECO:0007669"/>
    <property type="project" value="UniProtKB-UniRule"/>
</dbReference>
<comment type="catalytic activity">
    <reaction evidence="1 9">
        <text>Endonucleolytic cleavage to 5'-phosphomonoester.</text>
        <dbReference type="EC" id="3.1.26.3"/>
    </reaction>
</comment>
<dbReference type="SUPFAM" id="SSF69065">
    <property type="entry name" value="RNase III domain-like"/>
    <property type="match status" value="1"/>
</dbReference>
<dbReference type="PANTHER" id="PTHR11207:SF0">
    <property type="entry name" value="RIBONUCLEASE 3"/>
    <property type="match status" value="1"/>
</dbReference>
<evidence type="ECO:0000256" key="9">
    <source>
        <dbReference type="HAMAP-Rule" id="MF_00104"/>
    </source>
</evidence>
<dbReference type="PROSITE" id="PS50137">
    <property type="entry name" value="DS_RBD"/>
    <property type="match status" value="1"/>
</dbReference>
<comment type="function">
    <text evidence="9">Digests double-stranded RNA. Involved in the processing of primary rRNA transcript to yield the immediate precursors to the large and small rRNAs (23S and 16S). Processes some mRNAs, and tRNAs when they are encoded in the rRNA operon. Processes pre-crRNA and tracrRNA of type II CRISPR loci if present in the organism.</text>
</comment>
<dbReference type="Pfam" id="PF00035">
    <property type="entry name" value="dsrm"/>
    <property type="match status" value="1"/>
</dbReference>
<evidence type="ECO:0000259" key="10">
    <source>
        <dbReference type="PROSITE" id="PS50137"/>
    </source>
</evidence>
<protein>
    <recommendedName>
        <fullName evidence="9">Ribonuclease 3</fullName>
        <ecNumber evidence="9">3.1.26.3</ecNumber>
    </recommendedName>
    <alternativeName>
        <fullName evidence="9">Ribonuclease III</fullName>
        <shortName evidence="9">RNase III</shortName>
    </alternativeName>
</protein>
<keyword evidence="9" id="KW-0819">tRNA processing</keyword>
<keyword evidence="7 9" id="KW-0378">Hydrolase</keyword>
<feature type="active site" evidence="9">
    <location>
        <position position="47"/>
    </location>
</feature>
<proteinExistence type="inferred from homology"/>
<keyword evidence="6 9" id="KW-0255">Endonuclease</keyword>
<evidence type="ECO:0000256" key="1">
    <source>
        <dbReference type="ARBA" id="ARBA00000109"/>
    </source>
</evidence>
<comment type="subunit">
    <text evidence="9">Homodimer.</text>
</comment>
<dbReference type="InterPro" id="IPR014720">
    <property type="entry name" value="dsRBD_dom"/>
</dbReference>
<dbReference type="GO" id="GO:0019843">
    <property type="term" value="F:rRNA binding"/>
    <property type="evidence" value="ECO:0007669"/>
    <property type="project" value="UniProtKB-KW"/>
</dbReference>
<dbReference type="GO" id="GO:0003725">
    <property type="term" value="F:double-stranded RNA binding"/>
    <property type="evidence" value="ECO:0007669"/>
    <property type="project" value="TreeGrafter"/>
</dbReference>
<evidence type="ECO:0000259" key="11">
    <source>
        <dbReference type="PROSITE" id="PS50142"/>
    </source>
</evidence>
<accession>A0AA97F457</accession>
<organism evidence="12 13">
    <name type="scientific">Alterisphingorhabdus coralli</name>
    <dbReference type="NCBI Taxonomy" id="3071408"/>
    <lineage>
        <taxon>Bacteria</taxon>
        <taxon>Pseudomonadati</taxon>
        <taxon>Pseudomonadota</taxon>
        <taxon>Alphaproteobacteria</taxon>
        <taxon>Sphingomonadales</taxon>
        <taxon>Sphingomonadaceae</taxon>
        <taxon>Alterisphingorhabdus (ex Yan et al. 2024)</taxon>
    </lineage>
</organism>
<dbReference type="KEGG" id="acoa:RB602_08965"/>
<keyword evidence="8 9" id="KW-0694">RNA-binding</keyword>
<sequence>MSDSDLDGFLGDLLPAPAKDASLFETAFTHGSAGKRDDYQRLEFLGDRVLGLTIADALYRQFPDEPEGQLSTRLNRLVSRASCAEVARSLDLAPHIILGKQARDDGGRESDNILGDVMEALIGALYLDQGMEAAQQFIMQHWQGRMDSAGAPDKHPKSLLQEWAAANQRRTPEYTLVERSGPDHALHFTVEAAIPSVGSVTATGRSKQEAETAAAQAFLKQYT</sequence>
<dbReference type="InterPro" id="IPR000999">
    <property type="entry name" value="RNase_III_dom"/>
</dbReference>
<evidence type="ECO:0000256" key="2">
    <source>
        <dbReference type="ARBA" id="ARBA00010183"/>
    </source>
</evidence>
<evidence type="ECO:0000256" key="8">
    <source>
        <dbReference type="ARBA" id="ARBA00022884"/>
    </source>
</evidence>
<evidence type="ECO:0000256" key="4">
    <source>
        <dbReference type="ARBA" id="ARBA00022664"/>
    </source>
</evidence>
<keyword evidence="4 9" id="KW-0507">mRNA processing</keyword>
<keyword evidence="9" id="KW-0963">Cytoplasm</keyword>
<dbReference type="GO" id="GO:0006364">
    <property type="term" value="P:rRNA processing"/>
    <property type="evidence" value="ECO:0007669"/>
    <property type="project" value="UniProtKB-UniRule"/>
</dbReference>
<dbReference type="EMBL" id="CP136594">
    <property type="protein sequence ID" value="WOE73994.1"/>
    <property type="molecule type" value="Genomic_DNA"/>
</dbReference>
<dbReference type="RefSeq" id="WP_317080225.1">
    <property type="nucleotide sequence ID" value="NZ_CP136594.1"/>
</dbReference>
<keyword evidence="3 9" id="KW-0698">rRNA processing</keyword>
<evidence type="ECO:0000256" key="3">
    <source>
        <dbReference type="ARBA" id="ARBA00022552"/>
    </source>
</evidence>
<evidence type="ECO:0000256" key="5">
    <source>
        <dbReference type="ARBA" id="ARBA00022722"/>
    </source>
</evidence>
<evidence type="ECO:0000256" key="6">
    <source>
        <dbReference type="ARBA" id="ARBA00022759"/>
    </source>
</evidence>
<evidence type="ECO:0000313" key="13">
    <source>
        <dbReference type="Proteomes" id="UP001302429"/>
    </source>
</evidence>
<keyword evidence="5 9" id="KW-0540">Nuclease</keyword>
<keyword evidence="9" id="KW-0460">Magnesium</keyword>
<dbReference type="CDD" id="cd10845">
    <property type="entry name" value="DSRM_RNAse_III_family"/>
    <property type="match status" value="1"/>
</dbReference>
<dbReference type="AlphaFoldDB" id="A0AA97F457"/>
<dbReference type="Gene3D" id="1.10.1520.10">
    <property type="entry name" value="Ribonuclease III domain"/>
    <property type="match status" value="1"/>
</dbReference>
<dbReference type="PROSITE" id="PS00517">
    <property type="entry name" value="RNASE_3_1"/>
    <property type="match status" value="1"/>
</dbReference>
<dbReference type="HAMAP" id="MF_00104">
    <property type="entry name" value="RNase_III"/>
    <property type="match status" value="1"/>
</dbReference>
<feature type="domain" description="DRBM" evidence="10">
    <location>
        <begin position="155"/>
        <end position="223"/>
    </location>
</feature>
<comment type="cofactor">
    <cofactor evidence="9">
        <name>Mg(2+)</name>
        <dbReference type="ChEBI" id="CHEBI:18420"/>
    </cofactor>
</comment>
<feature type="binding site" evidence="9">
    <location>
        <position position="119"/>
    </location>
    <ligand>
        <name>Mg(2+)</name>
        <dbReference type="ChEBI" id="CHEBI:18420"/>
    </ligand>
</feature>
<keyword evidence="13" id="KW-1185">Reference proteome</keyword>
<name>A0AA97F457_9SPHN</name>
<dbReference type="PANTHER" id="PTHR11207">
    <property type="entry name" value="RIBONUCLEASE III"/>
    <property type="match status" value="1"/>
</dbReference>
<feature type="binding site" evidence="9">
    <location>
        <position position="43"/>
    </location>
    <ligand>
        <name>Mg(2+)</name>
        <dbReference type="ChEBI" id="CHEBI:18420"/>
    </ligand>
</feature>
<feature type="binding site" evidence="9">
    <location>
        <position position="116"/>
    </location>
    <ligand>
        <name>Mg(2+)</name>
        <dbReference type="ChEBI" id="CHEBI:18420"/>
    </ligand>
</feature>
<dbReference type="FunFam" id="1.10.1520.10:FF:000001">
    <property type="entry name" value="Ribonuclease 3"/>
    <property type="match status" value="1"/>
</dbReference>
<comment type="similarity">
    <text evidence="2">Belongs to the ribonuclease III family.</text>
</comment>